<dbReference type="Gene3D" id="3.30.2350.10">
    <property type="entry name" value="Pseudouridine synthase"/>
    <property type="match status" value="1"/>
</dbReference>
<dbReference type="PROSITE" id="PS50889">
    <property type="entry name" value="S4"/>
    <property type="match status" value="1"/>
</dbReference>
<evidence type="ECO:0000256" key="1">
    <source>
        <dbReference type="ARBA" id="ARBA00010876"/>
    </source>
</evidence>
<evidence type="ECO:0000256" key="3">
    <source>
        <dbReference type="ARBA" id="ARBA00036882"/>
    </source>
</evidence>
<dbReference type="RefSeq" id="WP_062769728.1">
    <property type="nucleotide sequence ID" value="NZ_CP121045.1"/>
</dbReference>
<dbReference type="GO" id="GO:0000455">
    <property type="term" value="P:enzyme-directed rRNA pseudouridine synthesis"/>
    <property type="evidence" value="ECO:0007669"/>
    <property type="project" value="TreeGrafter"/>
</dbReference>
<comment type="catalytic activity">
    <reaction evidence="3">
        <text>uridine(1911/1915/1917) in 23S rRNA = pseudouridine(1911/1915/1917) in 23S rRNA</text>
        <dbReference type="Rhea" id="RHEA:42524"/>
        <dbReference type="Rhea" id="RHEA-COMP:10097"/>
        <dbReference type="Rhea" id="RHEA-COMP:10098"/>
        <dbReference type="ChEBI" id="CHEBI:65314"/>
        <dbReference type="ChEBI" id="CHEBI:65315"/>
        <dbReference type="EC" id="5.4.99.23"/>
    </reaction>
</comment>
<evidence type="ECO:0000256" key="2">
    <source>
        <dbReference type="ARBA" id="ARBA00023235"/>
    </source>
</evidence>
<dbReference type="InterPro" id="IPR036986">
    <property type="entry name" value="S4_RNA-bd_sf"/>
</dbReference>
<evidence type="ECO:0000256" key="11">
    <source>
        <dbReference type="SAM" id="MobiDB-lite"/>
    </source>
</evidence>
<evidence type="ECO:0000256" key="5">
    <source>
        <dbReference type="ARBA" id="ARBA00040039"/>
    </source>
</evidence>
<dbReference type="Pfam" id="PF01479">
    <property type="entry name" value="S4"/>
    <property type="match status" value="1"/>
</dbReference>
<dbReference type="OrthoDB" id="9807829at2"/>
<dbReference type="SUPFAM" id="SSF55120">
    <property type="entry name" value="Pseudouridine synthase"/>
    <property type="match status" value="1"/>
</dbReference>
<feature type="compositionally biased region" description="Acidic residues" evidence="11">
    <location>
        <begin position="27"/>
        <end position="40"/>
    </location>
</feature>
<dbReference type="GeneID" id="97242651"/>
<evidence type="ECO:0000259" key="12">
    <source>
        <dbReference type="SMART" id="SM00363"/>
    </source>
</evidence>
<comment type="caution">
    <text evidence="13">The sequence shown here is derived from an EMBL/GenBank/DDBJ whole genome shotgun (WGS) entry which is preliminary data.</text>
</comment>
<organism evidence="13 14">
    <name type="scientific">Tistrella mobilis</name>
    <dbReference type="NCBI Taxonomy" id="171437"/>
    <lineage>
        <taxon>Bacteria</taxon>
        <taxon>Pseudomonadati</taxon>
        <taxon>Pseudomonadota</taxon>
        <taxon>Alphaproteobacteria</taxon>
        <taxon>Geminicoccales</taxon>
        <taxon>Geminicoccaceae</taxon>
        <taxon>Tistrella</taxon>
    </lineage>
</organism>
<feature type="compositionally biased region" description="Basic and acidic residues" evidence="11">
    <location>
        <begin position="1"/>
        <end position="16"/>
    </location>
</feature>
<dbReference type="PANTHER" id="PTHR21600:SF44">
    <property type="entry name" value="RIBOSOMAL LARGE SUBUNIT PSEUDOURIDINE SYNTHASE D"/>
    <property type="match status" value="1"/>
</dbReference>
<evidence type="ECO:0000313" key="14">
    <source>
        <dbReference type="Proteomes" id="UP000075787"/>
    </source>
</evidence>
<evidence type="ECO:0000256" key="4">
    <source>
        <dbReference type="ARBA" id="ARBA00038942"/>
    </source>
</evidence>
<reference evidence="13 14" key="1">
    <citation type="submission" date="2015-12" db="EMBL/GenBank/DDBJ databases">
        <title>Genome sequence of Tistrella mobilis MCCC 1A02139.</title>
        <authorList>
            <person name="Lu L."/>
            <person name="Lai Q."/>
            <person name="Shao Z."/>
            <person name="Qian P."/>
        </authorList>
    </citation>
    <scope>NUCLEOTIDE SEQUENCE [LARGE SCALE GENOMIC DNA]</scope>
    <source>
        <strain evidence="13 14">MCCC 1A02139</strain>
    </source>
</reference>
<dbReference type="CDD" id="cd02869">
    <property type="entry name" value="PseudoU_synth_RluA_like"/>
    <property type="match status" value="1"/>
</dbReference>
<accession>A0A162JSA7</accession>
<dbReference type="GO" id="GO:0003723">
    <property type="term" value="F:RNA binding"/>
    <property type="evidence" value="ECO:0007669"/>
    <property type="project" value="UniProtKB-KW"/>
</dbReference>
<dbReference type="Gene3D" id="3.10.290.10">
    <property type="entry name" value="RNA-binding S4 domain"/>
    <property type="match status" value="1"/>
</dbReference>
<dbReference type="PROSITE" id="PS01129">
    <property type="entry name" value="PSI_RLU"/>
    <property type="match status" value="1"/>
</dbReference>
<dbReference type="InterPro" id="IPR050188">
    <property type="entry name" value="RluA_PseudoU_synthase"/>
</dbReference>
<evidence type="ECO:0000256" key="7">
    <source>
        <dbReference type="ARBA" id="ARBA00042840"/>
    </source>
</evidence>
<dbReference type="NCBIfam" id="TIGR00005">
    <property type="entry name" value="rluA_subfam"/>
    <property type="match status" value="1"/>
</dbReference>
<dbReference type="InterPro" id="IPR006224">
    <property type="entry name" value="PsdUridine_synth_RluA-like_CS"/>
</dbReference>
<keyword evidence="2" id="KW-0413">Isomerase</keyword>
<feature type="region of interest" description="Disordered" evidence="11">
    <location>
        <begin position="1"/>
        <end position="58"/>
    </location>
</feature>
<dbReference type="SUPFAM" id="SSF55174">
    <property type="entry name" value="Alpha-L RNA-binding motif"/>
    <property type="match status" value="1"/>
</dbReference>
<sequence length="405" mass="43734">MSGRDSRRPGDDDLPRETAVPAHSDPTEESDLIEGPDLIEDPGLTPDDGAGPEEDEPLAEVEAGLDDDELSALEAAAVLGGTVDITLPAGFAEERADRLLANAAPSLSRGRVQALIRDGRVTLDGATIADASRRVKPGQKLTVTVPVPEERRLEPEPMALDIVYEDDWLIVVDKPAGLVVHPGAGNDRGTLVSGLLAHGDGRLSSIGAPTRPGVVHRIDKDTSGLIVFAKTDAAHLALARQFADHTIRRAYTAIVWGVPAVDPGRIEGNIGRHATDRQRMAVVTRGGKPAVTHYRIANMVGVVEVSEKPLASVLDCRLETGRTHQIRVHLSHVGHPLVGDPVYGRSPARLQRMEDPRIKAMCSFPRQALHARRLGFVHPVTGRRLKFESPLPQDMRELLASLEFF</sequence>
<dbReference type="Proteomes" id="UP000075787">
    <property type="component" value="Unassembled WGS sequence"/>
</dbReference>
<dbReference type="PANTHER" id="PTHR21600">
    <property type="entry name" value="MITOCHONDRIAL RNA PSEUDOURIDINE SYNTHASE"/>
    <property type="match status" value="1"/>
</dbReference>
<dbReference type="CDD" id="cd00165">
    <property type="entry name" value="S4"/>
    <property type="match status" value="1"/>
</dbReference>
<comment type="similarity">
    <text evidence="1">Belongs to the pseudouridine synthase RluA family.</text>
</comment>
<evidence type="ECO:0000256" key="8">
    <source>
        <dbReference type="ARBA" id="ARBA00043148"/>
    </source>
</evidence>
<name>A0A162JSA7_9PROT</name>
<evidence type="ECO:0000313" key="13">
    <source>
        <dbReference type="EMBL" id="KYO49775.1"/>
    </source>
</evidence>
<dbReference type="InterPro" id="IPR006225">
    <property type="entry name" value="PsdUridine_synth_RluC/D"/>
</dbReference>
<evidence type="ECO:0000256" key="10">
    <source>
        <dbReference type="PROSITE-ProRule" id="PRU00182"/>
    </source>
</evidence>
<feature type="active site" evidence="9">
    <location>
        <position position="219"/>
    </location>
</feature>
<feature type="domain" description="RNA-binding S4" evidence="12">
    <location>
        <begin position="94"/>
        <end position="152"/>
    </location>
</feature>
<gene>
    <name evidence="13" type="ORF">AUP44_16040</name>
</gene>
<dbReference type="AlphaFoldDB" id="A0A162JSA7"/>
<proteinExistence type="inferred from homology"/>
<protein>
    <recommendedName>
        <fullName evidence="5">Ribosomal large subunit pseudouridine synthase D</fullName>
        <ecNumber evidence="4">5.4.99.23</ecNumber>
    </recommendedName>
    <alternativeName>
        <fullName evidence="6">23S rRNA pseudouridine(1911/1915/1917) synthase</fullName>
    </alternativeName>
    <alternativeName>
        <fullName evidence="7">rRNA pseudouridylate synthase D</fullName>
    </alternativeName>
    <alternativeName>
        <fullName evidence="8">rRNA-uridine isomerase D</fullName>
    </alternativeName>
</protein>
<dbReference type="EMBL" id="LPZR01000217">
    <property type="protein sequence ID" value="KYO49775.1"/>
    <property type="molecule type" value="Genomic_DNA"/>
</dbReference>
<dbReference type="SMART" id="SM00363">
    <property type="entry name" value="S4"/>
    <property type="match status" value="1"/>
</dbReference>
<dbReference type="InterPro" id="IPR002942">
    <property type="entry name" value="S4_RNA-bd"/>
</dbReference>
<dbReference type="InterPro" id="IPR020103">
    <property type="entry name" value="PsdUridine_synth_cat_dom_sf"/>
</dbReference>
<dbReference type="GO" id="GO:0160140">
    <property type="term" value="F:23S rRNA pseudouridine(1911/1915/1917) synthase activity"/>
    <property type="evidence" value="ECO:0007669"/>
    <property type="project" value="UniProtKB-EC"/>
</dbReference>
<keyword evidence="10" id="KW-0694">RNA-binding</keyword>
<evidence type="ECO:0000256" key="6">
    <source>
        <dbReference type="ARBA" id="ARBA00042264"/>
    </source>
</evidence>
<dbReference type="Pfam" id="PF00849">
    <property type="entry name" value="PseudoU_synth_2"/>
    <property type="match status" value="1"/>
</dbReference>
<evidence type="ECO:0000256" key="9">
    <source>
        <dbReference type="PIRSR" id="PIRSR606225-1"/>
    </source>
</evidence>
<dbReference type="EC" id="5.4.99.23" evidence="4"/>
<dbReference type="InterPro" id="IPR006145">
    <property type="entry name" value="PsdUridine_synth_RsuA/RluA"/>
</dbReference>